<keyword evidence="3" id="KW-1133">Transmembrane helix</keyword>
<accession>A0A484AU55</accession>
<organism evidence="6 7">
    <name type="scientific">Drosophila navojoa</name>
    <name type="common">Fruit fly</name>
    <dbReference type="NCBI Taxonomy" id="7232"/>
    <lineage>
        <taxon>Eukaryota</taxon>
        <taxon>Metazoa</taxon>
        <taxon>Ecdysozoa</taxon>
        <taxon>Arthropoda</taxon>
        <taxon>Hexapoda</taxon>
        <taxon>Insecta</taxon>
        <taxon>Pterygota</taxon>
        <taxon>Neoptera</taxon>
        <taxon>Endopterygota</taxon>
        <taxon>Diptera</taxon>
        <taxon>Brachycera</taxon>
        <taxon>Muscomorpha</taxon>
        <taxon>Ephydroidea</taxon>
        <taxon>Drosophilidae</taxon>
        <taxon>Drosophila</taxon>
    </lineage>
</organism>
<keyword evidence="7" id="KW-1185">Reference proteome</keyword>
<keyword evidence="3" id="KW-0812">Transmembrane</keyword>
<evidence type="ECO:0000313" key="7">
    <source>
        <dbReference type="Proteomes" id="UP000295192"/>
    </source>
</evidence>
<dbReference type="Proteomes" id="UP000295192">
    <property type="component" value="Unassembled WGS sequence"/>
</dbReference>
<reference evidence="6 7" key="1">
    <citation type="journal article" date="2019" name="J. Hered.">
        <title>An Improved Genome Assembly for Drosophila navojoa, the Basal Species in the mojavensis Cluster.</title>
        <authorList>
            <person name="Vanderlinde T."/>
            <person name="Dupim E.G."/>
            <person name="Nazario-Yepiz N.O."/>
            <person name="Carvalho A.B."/>
        </authorList>
    </citation>
    <scope>NUCLEOTIDE SEQUENCE [LARGE SCALE GENOMIC DNA]</scope>
    <source>
        <strain evidence="6">Navoj_Jal97</strain>
        <tissue evidence="6">Whole organism</tissue>
    </source>
</reference>
<dbReference type="InterPro" id="IPR035940">
    <property type="entry name" value="CAP_sf"/>
</dbReference>
<evidence type="ECO:0000256" key="3">
    <source>
        <dbReference type="SAM" id="Phobius"/>
    </source>
</evidence>
<feature type="domain" description="SCP" evidence="5">
    <location>
        <begin position="98"/>
        <end position="232"/>
    </location>
</feature>
<keyword evidence="4" id="KW-0732">Signal</keyword>
<dbReference type="Pfam" id="PF00188">
    <property type="entry name" value="CAP"/>
    <property type="match status" value="1"/>
</dbReference>
<evidence type="ECO:0000256" key="4">
    <source>
        <dbReference type="SAM" id="SignalP"/>
    </source>
</evidence>
<dbReference type="GO" id="GO:0005576">
    <property type="term" value="C:extracellular region"/>
    <property type="evidence" value="ECO:0007669"/>
    <property type="project" value="UniProtKB-SubCell"/>
</dbReference>
<dbReference type="Gene3D" id="3.40.33.10">
    <property type="entry name" value="CAP"/>
    <property type="match status" value="1"/>
</dbReference>
<comment type="caution">
    <text evidence="6">The sequence shown here is derived from an EMBL/GenBank/DDBJ whole genome shotgun (WGS) entry which is preliminary data.</text>
</comment>
<feature type="chain" id="PRO_5019835726" description="SCP domain-containing protein" evidence="4">
    <location>
        <begin position="19"/>
        <end position="304"/>
    </location>
</feature>
<comment type="subcellular location">
    <subcellularLocation>
        <location evidence="1">Secreted</location>
    </subcellularLocation>
</comment>
<dbReference type="AlphaFoldDB" id="A0A484AU55"/>
<evidence type="ECO:0000313" key="6">
    <source>
        <dbReference type="EMBL" id="TDG40207.1"/>
    </source>
</evidence>
<feature type="signal peptide" evidence="4">
    <location>
        <begin position="1"/>
        <end position="18"/>
    </location>
</feature>
<dbReference type="CDD" id="cd05380">
    <property type="entry name" value="CAP_euk"/>
    <property type="match status" value="1"/>
</dbReference>
<evidence type="ECO:0000256" key="1">
    <source>
        <dbReference type="ARBA" id="ARBA00004613"/>
    </source>
</evidence>
<protein>
    <recommendedName>
        <fullName evidence="5">SCP domain-containing protein</fullName>
    </recommendedName>
</protein>
<keyword evidence="2" id="KW-0964">Secreted</keyword>
<sequence>MKPLTLQILLIYVAQIFGSILKTPHDSDTDDTDDIEDSREDPYYFHFSSTRTLCPKHMSCMDGKTNFLCRKDPMTPSSECTRFLMIKSTLRSRLKMVHAHNGLRNTIARRYRIANMNLVYWNIHLQQMAEQYLHMCRPYSDTCRIIGENGYEVGHNSVYVERHHVALLYEWEGRAVRHWVMEMLSILPTKQATNDQNKEHWQTLVQVMLPKLEFIGCAGAIMFKGLFVVCYYYPPAKKRLSEQLTFLKRNETCVCPNNRLVCSKLFNRLCGKDIESSATTIEFSALNIILIMYFIWISLTLKKI</sequence>
<evidence type="ECO:0000256" key="2">
    <source>
        <dbReference type="ARBA" id="ARBA00022525"/>
    </source>
</evidence>
<dbReference type="OMA" id="MAEQYLH"/>
<dbReference type="InterPro" id="IPR014044">
    <property type="entry name" value="CAP_dom"/>
</dbReference>
<name>A0A484AU55_DRONA</name>
<keyword evidence="3" id="KW-0472">Membrane</keyword>
<evidence type="ECO:0000259" key="5">
    <source>
        <dbReference type="Pfam" id="PF00188"/>
    </source>
</evidence>
<dbReference type="EMBL" id="LSRL02000642">
    <property type="protein sequence ID" value="TDG40207.1"/>
    <property type="molecule type" value="Genomic_DNA"/>
</dbReference>
<feature type="transmembrane region" description="Helical" evidence="3">
    <location>
        <begin position="283"/>
        <end position="301"/>
    </location>
</feature>
<proteinExistence type="predicted"/>
<gene>
    <name evidence="6" type="ORF">AWZ03_013371</name>
</gene>
<dbReference type="SUPFAM" id="SSF55797">
    <property type="entry name" value="PR-1-like"/>
    <property type="match status" value="1"/>
</dbReference>